<feature type="region of interest" description="Disordered" evidence="2">
    <location>
        <begin position="1"/>
        <end position="47"/>
    </location>
</feature>
<dbReference type="GO" id="GO:0005739">
    <property type="term" value="C:mitochondrion"/>
    <property type="evidence" value="ECO:0007669"/>
    <property type="project" value="GOC"/>
</dbReference>
<dbReference type="Proteomes" id="UP001321749">
    <property type="component" value="Unassembled WGS sequence"/>
</dbReference>
<comment type="caution">
    <text evidence="4">The sequence shown here is derived from an EMBL/GenBank/DDBJ whole genome shotgun (WGS) entry which is preliminary data.</text>
</comment>
<name>A0AAV9I173_9PEZI</name>
<evidence type="ECO:0000256" key="2">
    <source>
        <dbReference type="SAM" id="MobiDB-lite"/>
    </source>
</evidence>
<feature type="region of interest" description="Disordered" evidence="2">
    <location>
        <begin position="413"/>
        <end position="434"/>
    </location>
</feature>
<dbReference type="PANTHER" id="PTHR44157">
    <property type="entry name" value="DNAJ HOMOLOG SUBFAMILY C MEMBER 11"/>
    <property type="match status" value="1"/>
</dbReference>
<reference evidence="4" key="1">
    <citation type="journal article" date="2023" name="Mol. Phylogenet. Evol.">
        <title>Genome-scale phylogeny and comparative genomics of the fungal order Sordariales.</title>
        <authorList>
            <person name="Hensen N."/>
            <person name="Bonometti L."/>
            <person name="Westerberg I."/>
            <person name="Brannstrom I.O."/>
            <person name="Guillou S."/>
            <person name="Cros-Aarteil S."/>
            <person name="Calhoun S."/>
            <person name="Haridas S."/>
            <person name="Kuo A."/>
            <person name="Mondo S."/>
            <person name="Pangilinan J."/>
            <person name="Riley R."/>
            <person name="LaButti K."/>
            <person name="Andreopoulos B."/>
            <person name="Lipzen A."/>
            <person name="Chen C."/>
            <person name="Yan M."/>
            <person name="Daum C."/>
            <person name="Ng V."/>
            <person name="Clum A."/>
            <person name="Steindorff A."/>
            <person name="Ohm R.A."/>
            <person name="Martin F."/>
            <person name="Silar P."/>
            <person name="Natvig D.O."/>
            <person name="Lalanne C."/>
            <person name="Gautier V."/>
            <person name="Ament-Velasquez S.L."/>
            <person name="Kruys A."/>
            <person name="Hutchinson M.I."/>
            <person name="Powell A.J."/>
            <person name="Barry K."/>
            <person name="Miller A.N."/>
            <person name="Grigoriev I.V."/>
            <person name="Debuchy R."/>
            <person name="Gladieux P."/>
            <person name="Hiltunen Thoren M."/>
            <person name="Johannesson H."/>
        </authorList>
    </citation>
    <scope>NUCLEOTIDE SEQUENCE</scope>
    <source>
        <strain evidence="4">PSN324</strain>
    </source>
</reference>
<evidence type="ECO:0000313" key="4">
    <source>
        <dbReference type="EMBL" id="KAK4465583.1"/>
    </source>
</evidence>
<dbReference type="GO" id="GO:0042407">
    <property type="term" value="P:cristae formation"/>
    <property type="evidence" value="ECO:0007669"/>
    <property type="project" value="TreeGrafter"/>
</dbReference>
<accession>A0AAV9I173</accession>
<dbReference type="InterPro" id="IPR052243">
    <property type="entry name" value="Mito_inner_membrane_organizer"/>
</dbReference>
<keyword evidence="1" id="KW-0143">Chaperone</keyword>
<proteinExistence type="predicted"/>
<evidence type="ECO:0000259" key="3">
    <source>
        <dbReference type="Pfam" id="PF11875"/>
    </source>
</evidence>
<feature type="domain" description="DnaJ-like protein C11 C-terminal" evidence="3">
    <location>
        <begin position="686"/>
        <end position="807"/>
    </location>
</feature>
<sequence>MSSAPRPSRRVPSGAAPAAASSSAFDDSASAARSRANHSSRVRPAPSRFSLNDQFATTRKEYEFGFDDASTVASGSVKGVDLDDAVVVGRELTPAGSAVGPVNRDYYELLCLERGANLTPEQVEAASRRLSHVLAVDGQSPRLQGQAGFYLGQVHAAAEALSNSSRRLGYDLSGPHEADDDSDEVTIHELIANPAEDEVSYKARLEEQYLLLAQEEAKPQSGLGVLVDASSIFDPRQDSGHHGSGLEAMDFAIMRSHSTAIPAARERVQHAAQSVYDFFNDENGKGESGQVVRVSNPKVTVKGTAHGLLDNAFKLAPVLLDRYQVPGPSYHSKSHIDQLLESRFLPAVEVNLRQEVSWREQHSSHHHPQADLILEQELALLPHLSTTTRVGHSVHLSDDKNDEPLNIEFSVRNRLGSHGGHGDHGGHDGHGGSSDKIPRLGVALHQKVGENTAFLIADAGNWKIWPKDAASSEKSSGIPLTNGFHHPPTVEVGYSFGRNDELGMQHGHALTKHHERGLIALDSDIDKAESNSSWTISAGLTPGNAATYLRYGFDLFTSYLPGTRNKTKSSRIGGLRAEIELAGTAQKDFYLAFRALKAIGRFSKAGLEVGLSPANLYLSFYWSRLGQRISLPFLMAGGQRSKSLGMKLLFWSTVFPFAAFAAWEMYTQKRKKDKLLAQSLASAARQRELIQEYVAKTRVEADEVTAVLATGVEPRQDEERQKGGLVILSAKYGVRDAPPDEVADVTIAVAALVDGGKLVIPKGLRKGKLLGFWDPAPTSPKVLRVRYLWQGKEGVVEVSGKEPLRLP</sequence>
<dbReference type="Pfam" id="PF11875">
    <property type="entry name" value="DnaJ-like_C11_C"/>
    <property type="match status" value="1"/>
</dbReference>
<feature type="compositionally biased region" description="Basic and acidic residues" evidence="2">
    <location>
        <begin position="420"/>
        <end position="430"/>
    </location>
</feature>
<dbReference type="AlphaFoldDB" id="A0AAV9I173"/>
<keyword evidence="5" id="KW-1185">Reference proteome</keyword>
<dbReference type="EMBL" id="MU864938">
    <property type="protein sequence ID" value="KAK4465583.1"/>
    <property type="molecule type" value="Genomic_DNA"/>
</dbReference>
<organism evidence="4 5">
    <name type="scientific">Cladorrhinum samala</name>
    <dbReference type="NCBI Taxonomy" id="585594"/>
    <lineage>
        <taxon>Eukaryota</taxon>
        <taxon>Fungi</taxon>
        <taxon>Dikarya</taxon>
        <taxon>Ascomycota</taxon>
        <taxon>Pezizomycotina</taxon>
        <taxon>Sordariomycetes</taxon>
        <taxon>Sordariomycetidae</taxon>
        <taxon>Sordariales</taxon>
        <taxon>Podosporaceae</taxon>
        <taxon>Cladorrhinum</taxon>
    </lineage>
</organism>
<reference evidence="4" key="2">
    <citation type="submission" date="2023-06" db="EMBL/GenBank/DDBJ databases">
        <authorList>
            <consortium name="Lawrence Berkeley National Laboratory"/>
            <person name="Mondo S.J."/>
            <person name="Hensen N."/>
            <person name="Bonometti L."/>
            <person name="Westerberg I."/>
            <person name="Brannstrom I.O."/>
            <person name="Guillou S."/>
            <person name="Cros-Aarteil S."/>
            <person name="Calhoun S."/>
            <person name="Haridas S."/>
            <person name="Kuo A."/>
            <person name="Pangilinan J."/>
            <person name="Riley R."/>
            <person name="Labutti K."/>
            <person name="Andreopoulos B."/>
            <person name="Lipzen A."/>
            <person name="Chen C."/>
            <person name="Yanf M."/>
            <person name="Daum C."/>
            <person name="Ng V."/>
            <person name="Clum A."/>
            <person name="Steindorff A."/>
            <person name="Ohm R."/>
            <person name="Martin F."/>
            <person name="Silar P."/>
            <person name="Natvig D."/>
            <person name="Lalanne C."/>
            <person name="Gautier V."/>
            <person name="Ament-Velasquez S.L."/>
            <person name="Kruys A."/>
            <person name="Hutchinson M.I."/>
            <person name="Powell A.J."/>
            <person name="Barry K."/>
            <person name="Miller A.N."/>
            <person name="Grigoriev I.V."/>
            <person name="Debuchy R."/>
            <person name="Gladieux P."/>
            <person name="Thoren M.H."/>
            <person name="Johannesson H."/>
        </authorList>
    </citation>
    <scope>NUCLEOTIDE SEQUENCE</scope>
    <source>
        <strain evidence="4">PSN324</strain>
    </source>
</reference>
<feature type="compositionally biased region" description="Low complexity" evidence="2">
    <location>
        <begin position="1"/>
        <end position="34"/>
    </location>
</feature>
<dbReference type="InterPro" id="IPR024586">
    <property type="entry name" value="DnaJ-like_C11_C"/>
</dbReference>
<dbReference type="PANTHER" id="PTHR44157:SF1">
    <property type="entry name" value="DNAJ HOMOLOG SUBFAMILY C MEMBER 11"/>
    <property type="match status" value="1"/>
</dbReference>
<protein>
    <recommendedName>
        <fullName evidence="3">DnaJ-like protein C11 C-terminal domain-containing protein</fullName>
    </recommendedName>
</protein>
<evidence type="ECO:0000313" key="5">
    <source>
        <dbReference type="Proteomes" id="UP001321749"/>
    </source>
</evidence>
<gene>
    <name evidence="4" type="ORF">QBC42DRAFT_261007</name>
</gene>
<evidence type="ECO:0000256" key="1">
    <source>
        <dbReference type="ARBA" id="ARBA00023186"/>
    </source>
</evidence>